<keyword evidence="3" id="KW-1185">Reference proteome</keyword>
<evidence type="ECO:0000256" key="1">
    <source>
        <dbReference type="SAM" id="MobiDB-lite"/>
    </source>
</evidence>
<dbReference type="GO" id="GO:0016757">
    <property type="term" value="F:glycosyltransferase activity"/>
    <property type="evidence" value="ECO:0007669"/>
    <property type="project" value="UniProtKB-KW"/>
</dbReference>
<dbReference type="InterPro" id="IPR050194">
    <property type="entry name" value="Glycosyltransferase_grp1"/>
</dbReference>
<dbReference type="SUPFAM" id="SSF53756">
    <property type="entry name" value="UDP-Glycosyltransferase/glycogen phosphorylase"/>
    <property type="match status" value="1"/>
</dbReference>
<keyword evidence="2" id="KW-0808">Transferase</keyword>
<accession>A0ABY8WUR6</accession>
<feature type="region of interest" description="Disordered" evidence="1">
    <location>
        <begin position="141"/>
        <end position="166"/>
    </location>
</feature>
<organism evidence="2 3">
    <name type="scientific">Actinoplanes oblitus</name>
    <dbReference type="NCBI Taxonomy" id="3040509"/>
    <lineage>
        <taxon>Bacteria</taxon>
        <taxon>Bacillati</taxon>
        <taxon>Actinomycetota</taxon>
        <taxon>Actinomycetes</taxon>
        <taxon>Micromonosporales</taxon>
        <taxon>Micromonosporaceae</taxon>
        <taxon>Actinoplanes</taxon>
    </lineage>
</organism>
<dbReference type="PANTHER" id="PTHR45947">
    <property type="entry name" value="SULFOQUINOVOSYL TRANSFERASE SQD2"/>
    <property type="match status" value="1"/>
</dbReference>
<dbReference type="EMBL" id="CP126980">
    <property type="protein sequence ID" value="WIN00817.1"/>
    <property type="molecule type" value="Genomic_DNA"/>
</dbReference>
<dbReference type="Proteomes" id="UP001240150">
    <property type="component" value="Chromosome"/>
</dbReference>
<dbReference type="Pfam" id="PF13692">
    <property type="entry name" value="Glyco_trans_1_4"/>
    <property type="match status" value="1"/>
</dbReference>
<gene>
    <name evidence="2" type="ORF">ACTOB_003744</name>
</gene>
<reference evidence="2 3" key="1">
    <citation type="submission" date="2023-06" db="EMBL/GenBank/DDBJ databases">
        <authorList>
            <person name="Yushchuk O."/>
            <person name="Binda E."/>
            <person name="Ruckert-Reed C."/>
            <person name="Fedorenko V."/>
            <person name="Kalinowski J."/>
            <person name="Marinelli F."/>
        </authorList>
    </citation>
    <scope>NUCLEOTIDE SEQUENCE [LARGE SCALE GENOMIC DNA]</scope>
    <source>
        <strain evidence="2 3">NRRL 3884</strain>
    </source>
</reference>
<evidence type="ECO:0000313" key="3">
    <source>
        <dbReference type="Proteomes" id="UP001240150"/>
    </source>
</evidence>
<dbReference type="EC" id="2.4.-.-" evidence="2"/>
<protein>
    <submittedName>
        <fullName evidence="2">Glycosyltransferase</fullName>
        <ecNumber evidence="2">2.4.-.-</ecNumber>
    </submittedName>
</protein>
<dbReference type="Gene3D" id="3.40.50.2000">
    <property type="entry name" value="Glycogen Phosphorylase B"/>
    <property type="match status" value="2"/>
</dbReference>
<name>A0ABY8WUR6_9ACTN</name>
<dbReference type="PANTHER" id="PTHR45947:SF3">
    <property type="entry name" value="SULFOQUINOVOSYL TRANSFERASE SQD2"/>
    <property type="match status" value="1"/>
</dbReference>
<evidence type="ECO:0000313" key="2">
    <source>
        <dbReference type="EMBL" id="WIN00817.1"/>
    </source>
</evidence>
<sequence>MERATAGLAAGLAALGHRAIIITAAPAAPARYAGATIRKLTSLRVPWPSDDQTLRATITTAADLITAELGDIYREFQVDAVIYVDALWGLGRIMPATIPHRRILAAHVIGHDVDVDLALAQKPDAVLVPSASARAEAATRGFDSSSWQIQPNPLLTEPPPPDPQGRARLRTSGPIRVMARPAPEKGIVPLLAAASDAQVRADRRTYRIGDAQASIEVALAKAGFEAVIGSQDDTMTHCTAYCDAAAISLGDGLTWAKAPKWLAAAALVIVPYLRETFGLVALESMAGGTPVIAYRTGNLPALIGDGGVLVDLEAGPQALWRAAWQLRADPVRYEAASRAAYYLARDYRPAHIADDLLLKVVS</sequence>
<keyword evidence="2" id="KW-0328">Glycosyltransferase</keyword>
<proteinExistence type="predicted"/>